<keyword evidence="4" id="KW-0804">Transcription</keyword>
<dbReference type="GO" id="GO:0000981">
    <property type="term" value="F:DNA-binding transcription factor activity, RNA polymerase II-specific"/>
    <property type="evidence" value="ECO:0007669"/>
    <property type="project" value="TreeGrafter"/>
</dbReference>
<evidence type="ECO:0000259" key="9">
    <source>
        <dbReference type="PROSITE" id="PS50217"/>
    </source>
</evidence>
<evidence type="ECO:0000256" key="6">
    <source>
        <dbReference type="ARBA" id="ARBA00040165"/>
    </source>
</evidence>
<feature type="region of interest" description="Disordered" evidence="8">
    <location>
        <begin position="127"/>
        <end position="151"/>
    </location>
</feature>
<keyword evidence="1" id="KW-0832">Ubl conjugation</keyword>
<gene>
    <name evidence="10" type="ORF">RN001_012278</name>
</gene>
<evidence type="ECO:0000256" key="2">
    <source>
        <dbReference type="ARBA" id="ARBA00023015"/>
    </source>
</evidence>
<dbReference type="AlphaFoldDB" id="A0AAN7P731"/>
<evidence type="ECO:0000256" key="4">
    <source>
        <dbReference type="ARBA" id="ARBA00023163"/>
    </source>
</evidence>
<evidence type="ECO:0000256" key="5">
    <source>
        <dbReference type="ARBA" id="ARBA00023242"/>
    </source>
</evidence>
<dbReference type="PANTHER" id="PTHR46542">
    <property type="entry name" value="X-BOX BINDING PROTEIN 1"/>
    <property type="match status" value="1"/>
</dbReference>
<name>A0AAN7P731_9COLE</name>
<feature type="coiled-coil region" evidence="7">
    <location>
        <begin position="55"/>
        <end position="113"/>
    </location>
</feature>
<protein>
    <recommendedName>
        <fullName evidence="6">X-box-binding protein 1</fullName>
    </recommendedName>
</protein>
<dbReference type="Proteomes" id="UP001353858">
    <property type="component" value="Unassembled WGS sequence"/>
</dbReference>
<evidence type="ECO:0000256" key="8">
    <source>
        <dbReference type="SAM" id="MobiDB-lite"/>
    </source>
</evidence>
<dbReference type="InterPro" id="IPR046347">
    <property type="entry name" value="bZIP_sf"/>
</dbReference>
<evidence type="ECO:0000313" key="11">
    <source>
        <dbReference type="Proteomes" id="UP001353858"/>
    </source>
</evidence>
<dbReference type="EMBL" id="JARPUR010000005">
    <property type="protein sequence ID" value="KAK4875856.1"/>
    <property type="molecule type" value="Genomic_DNA"/>
</dbReference>
<keyword evidence="5" id="KW-0539">Nucleus</keyword>
<organism evidence="10 11">
    <name type="scientific">Aquatica leii</name>
    <dbReference type="NCBI Taxonomy" id="1421715"/>
    <lineage>
        <taxon>Eukaryota</taxon>
        <taxon>Metazoa</taxon>
        <taxon>Ecdysozoa</taxon>
        <taxon>Arthropoda</taxon>
        <taxon>Hexapoda</taxon>
        <taxon>Insecta</taxon>
        <taxon>Pterygota</taxon>
        <taxon>Neoptera</taxon>
        <taxon>Endopterygota</taxon>
        <taxon>Coleoptera</taxon>
        <taxon>Polyphaga</taxon>
        <taxon>Elateriformia</taxon>
        <taxon>Elateroidea</taxon>
        <taxon>Lampyridae</taxon>
        <taxon>Luciolinae</taxon>
        <taxon>Aquatica</taxon>
    </lineage>
</organism>
<reference evidence="11" key="1">
    <citation type="submission" date="2023-01" db="EMBL/GenBank/DDBJ databases">
        <title>Key to firefly adult light organ development and bioluminescence: homeobox transcription factors regulate luciferase expression and transportation to peroxisome.</title>
        <authorList>
            <person name="Fu X."/>
        </authorList>
    </citation>
    <scope>NUCLEOTIDE SEQUENCE [LARGE SCALE GENOMIC DNA]</scope>
</reference>
<sequence>MSVTIPTILKYLSQSNEDLHFIKSEDLSSAPRAKKRRLDHLTWEEKVQRKKLKNRVAAQTSRDRKKAKMEEMEQALQELFYKNEELMKECKELRNANKRLTEENSQLHKQKCDCSCNQTRPVEYDVEKQGSAASSVPLPKGSDTSGLPSLSDLLNELDKDVDIDSLEQLTQSLLQDIAADLEAAAQKTNCEESNNNREDHKQPVVGSPPKELESSRCGSVEPEPCLEQEISPYLLLHHNYSAKQEPELIETPKRIKTKNAFKKTKLNTKTKPKLIMPKISDPAPVENSDILYGTLDESTNCITIIVDDSSLHLSEAVTEVVTTDSEDNSIIVLTDDSSSNNLQLPSETKDLNQYSPSYSASDCGYESLDSPTCIEENEIDMWDQSVCELFPMLQPPIELKATNNFVNLWKTIPVHMPLIWYTEHDPEDMH</sequence>
<dbReference type="GO" id="GO:0005634">
    <property type="term" value="C:nucleus"/>
    <property type="evidence" value="ECO:0007669"/>
    <property type="project" value="UniProtKB-ARBA"/>
</dbReference>
<dbReference type="CDD" id="cd14691">
    <property type="entry name" value="bZIP_XBP1"/>
    <property type="match status" value="1"/>
</dbReference>
<dbReference type="PANTHER" id="PTHR46542:SF1">
    <property type="entry name" value="X-BOX BINDING PROTEIN 1"/>
    <property type="match status" value="1"/>
</dbReference>
<feature type="domain" description="BZIP" evidence="9">
    <location>
        <begin position="44"/>
        <end position="107"/>
    </location>
</feature>
<evidence type="ECO:0000256" key="1">
    <source>
        <dbReference type="ARBA" id="ARBA00022843"/>
    </source>
</evidence>
<evidence type="ECO:0000313" key="10">
    <source>
        <dbReference type="EMBL" id="KAK4875856.1"/>
    </source>
</evidence>
<evidence type="ECO:0000256" key="7">
    <source>
        <dbReference type="SAM" id="Coils"/>
    </source>
</evidence>
<feature type="region of interest" description="Disordered" evidence="8">
    <location>
        <begin position="188"/>
        <end position="219"/>
    </location>
</feature>
<dbReference type="SMART" id="SM00338">
    <property type="entry name" value="BRLZ"/>
    <property type="match status" value="1"/>
</dbReference>
<evidence type="ECO:0000256" key="3">
    <source>
        <dbReference type="ARBA" id="ARBA00023125"/>
    </source>
</evidence>
<dbReference type="SUPFAM" id="SSF57959">
    <property type="entry name" value="Leucine zipper domain"/>
    <property type="match status" value="1"/>
</dbReference>
<dbReference type="Pfam" id="PF00170">
    <property type="entry name" value="bZIP_1"/>
    <property type="match status" value="1"/>
</dbReference>
<keyword evidence="3" id="KW-0238">DNA-binding</keyword>
<dbReference type="PROSITE" id="PS50217">
    <property type="entry name" value="BZIP"/>
    <property type="match status" value="1"/>
</dbReference>
<keyword evidence="11" id="KW-1185">Reference proteome</keyword>
<dbReference type="PROSITE" id="PS00036">
    <property type="entry name" value="BZIP_BASIC"/>
    <property type="match status" value="1"/>
</dbReference>
<proteinExistence type="predicted"/>
<keyword evidence="7" id="KW-0175">Coiled coil</keyword>
<dbReference type="GO" id="GO:0000977">
    <property type="term" value="F:RNA polymerase II transcription regulatory region sequence-specific DNA binding"/>
    <property type="evidence" value="ECO:0007669"/>
    <property type="project" value="TreeGrafter"/>
</dbReference>
<accession>A0AAN7P731</accession>
<keyword evidence="2" id="KW-0805">Transcription regulation</keyword>
<dbReference type="InterPro" id="IPR052470">
    <property type="entry name" value="ER_Stress-Reg_TF"/>
</dbReference>
<dbReference type="InterPro" id="IPR004827">
    <property type="entry name" value="bZIP"/>
</dbReference>
<dbReference type="Gene3D" id="1.20.5.170">
    <property type="match status" value="1"/>
</dbReference>
<comment type="caution">
    <text evidence="10">The sequence shown here is derived from an EMBL/GenBank/DDBJ whole genome shotgun (WGS) entry which is preliminary data.</text>
</comment>